<evidence type="ECO:0000313" key="2">
    <source>
        <dbReference type="EMBL" id="PQM32417.1"/>
    </source>
</evidence>
<organism evidence="2 3">
    <name type="scientific">Spiroplasma poulsonii</name>
    <dbReference type="NCBI Taxonomy" id="2138"/>
    <lineage>
        <taxon>Bacteria</taxon>
        <taxon>Bacillati</taxon>
        <taxon>Mycoplasmatota</taxon>
        <taxon>Mollicutes</taxon>
        <taxon>Entomoplasmatales</taxon>
        <taxon>Spiroplasmataceae</taxon>
        <taxon>Spiroplasma</taxon>
    </lineage>
</organism>
<dbReference type="STRING" id="2138.SMSRO_v1c12280"/>
<dbReference type="Proteomes" id="UP000031565">
    <property type="component" value="Unassembled WGS sequence"/>
</dbReference>
<keyword evidence="3" id="KW-1185">Reference proteome</keyword>
<name>A0A0C2HP45_9MOLU</name>
<dbReference type="EMBL" id="JTLV02000001">
    <property type="protein sequence ID" value="PQM32417.1"/>
    <property type="molecule type" value="Genomic_DNA"/>
</dbReference>
<sequence>MSKSENKNYIDENFKWFNDNKNELIKKYNLKNEDIVIISDKKFVAKFSNYDEANIYSLENLSDKKFIVQKISDLDPKMNNFGSVGLSFYA</sequence>
<dbReference type="RefSeq" id="WP_040093591.1">
    <property type="nucleotide sequence ID" value="NZ_CM020866.1"/>
</dbReference>
<protein>
    <submittedName>
        <fullName evidence="2">Uncharacterized protein</fullName>
    </submittedName>
</protein>
<dbReference type="AlphaFoldDB" id="A0A0C2HP45"/>
<reference evidence="2 3" key="2">
    <citation type="journal article" date="2015" name="MBio">
        <title>Genome sequence of the Drosophila melanogaster male-killing Spiroplasma strain MSRO endosymbiont.</title>
        <authorList>
            <person name="Paredes J.C."/>
            <person name="Herren J.K."/>
            <person name="Schupfer F."/>
            <person name="Marin R."/>
            <person name="Claverol S."/>
            <person name="Kuo C.H."/>
            <person name="Lemaitre B."/>
            <person name="Beven L."/>
        </authorList>
    </citation>
    <scope>NUCLEOTIDE SEQUENCE [LARGE SCALE GENOMIC DNA]</scope>
    <source>
        <strain evidence="2 3">MSRO</strain>
    </source>
</reference>
<reference evidence="2" key="3">
    <citation type="submission" date="2017-11" db="EMBL/GenBank/DDBJ databases">
        <title>Cell-free culture of the endosymbiotic bacteria Spiroplasma poulsonii highlights bacterial genes involved in host-symbiont interactions.</title>
        <authorList>
            <person name="Masson F."/>
            <person name="Calderon Copete S.P."/>
            <person name="Schupfer F."/>
            <person name="Garcia-Arraez G."/>
            <person name="Lemaitre B."/>
        </authorList>
    </citation>
    <scope>NUCLEOTIDE SEQUENCE</scope>
    <source>
        <strain evidence="2">MSRO</strain>
    </source>
</reference>
<dbReference type="EMBL" id="JTLV02000001">
    <property type="protein sequence ID" value="PQM31470.1"/>
    <property type="molecule type" value="Genomic_DNA"/>
</dbReference>
<comment type="caution">
    <text evidence="2">The sequence shown here is derived from an EMBL/GenBank/DDBJ whole genome shotgun (WGS) entry which is preliminary data.</text>
</comment>
<proteinExistence type="predicted"/>
<evidence type="ECO:0000313" key="3">
    <source>
        <dbReference type="Proteomes" id="UP000031565"/>
    </source>
</evidence>
<gene>
    <name evidence="1" type="ORF">SMSRO_SF013030</name>
    <name evidence="2" type="ORF">SMSRO_SF023340</name>
</gene>
<accession>A0A0C2HP45</accession>
<reference evidence="2" key="1">
    <citation type="submission" date="2014-10" db="EMBL/GenBank/DDBJ databases">
        <authorList>
            <person name="Seo M.-J."/>
            <person name="Seok Y.J."/>
            <person name="Cha I.-T."/>
        </authorList>
    </citation>
    <scope>NUCLEOTIDE SEQUENCE</scope>
    <source>
        <strain evidence="2">MSRO</strain>
    </source>
</reference>
<evidence type="ECO:0000313" key="1">
    <source>
        <dbReference type="EMBL" id="PQM31470.1"/>
    </source>
</evidence>